<name>A0A6C0IHS7_9ZZZZ</name>
<sequence>MQHIIILCVFIVVLLLLLRDAPFYFQSKSLPGYDKHEVSEAFESSKKEDKLEKTEKTEDPLFAFQPGSGEPVDLHNGQPYHLLSDEMGMPREKEALSCVTSRSCYASDFQRILEKNGSFRQLTNNYKRGYPDSCSGLQQELTMNFYKTRPF</sequence>
<dbReference type="EMBL" id="MN740182">
    <property type="protein sequence ID" value="QHT92180.1"/>
    <property type="molecule type" value="Genomic_DNA"/>
</dbReference>
<evidence type="ECO:0000313" key="1">
    <source>
        <dbReference type="EMBL" id="QHT92180.1"/>
    </source>
</evidence>
<accession>A0A6C0IHS7</accession>
<dbReference type="AlphaFoldDB" id="A0A6C0IHS7"/>
<reference evidence="1" key="1">
    <citation type="journal article" date="2020" name="Nature">
        <title>Giant virus diversity and host interactions through global metagenomics.</title>
        <authorList>
            <person name="Schulz F."/>
            <person name="Roux S."/>
            <person name="Paez-Espino D."/>
            <person name="Jungbluth S."/>
            <person name="Walsh D.A."/>
            <person name="Denef V.J."/>
            <person name="McMahon K.D."/>
            <person name="Konstantinidis K.T."/>
            <person name="Eloe-Fadrosh E.A."/>
            <person name="Kyrpides N.C."/>
            <person name="Woyke T."/>
        </authorList>
    </citation>
    <scope>NUCLEOTIDE SEQUENCE</scope>
    <source>
        <strain evidence="1">GVMAG-M-3300023184-88</strain>
    </source>
</reference>
<proteinExistence type="predicted"/>
<protein>
    <submittedName>
        <fullName evidence="1">Uncharacterized protein</fullName>
    </submittedName>
</protein>
<organism evidence="1">
    <name type="scientific">viral metagenome</name>
    <dbReference type="NCBI Taxonomy" id="1070528"/>
    <lineage>
        <taxon>unclassified sequences</taxon>
        <taxon>metagenomes</taxon>
        <taxon>organismal metagenomes</taxon>
    </lineage>
</organism>